<proteinExistence type="predicted"/>
<reference evidence="1" key="1">
    <citation type="submission" date="2023-07" db="EMBL/GenBank/DDBJ databases">
        <title>Chromosome-level Genome Assembly of Striped Snakehead (Channa striata).</title>
        <authorList>
            <person name="Liu H."/>
        </authorList>
    </citation>
    <scope>NUCLEOTIDE SEQUENCE</scope>
    <source>
        <strain evidence="1">Gz</strain>
        <tissue evidence="1">Muscle</tissue>
    </source>
</reference>
<protein>
    <submittedName>
        <fullName evidence="1">Uncharacterized protein</fullName>
    </submittedName>
</protein>
<sequence length="72" mass="7908">MENQVSVDPMDVLVLKVILVLWVNWEGLDPLVYLDLLVTLDHLVSLEPQENKVPPVQSAVPDFRAASAGVTA</sequence>
<name>A0AA88T3P3_CHASR</name>
<evidence type="ECO:0000313" key="2">
    <source>
        <dbReference type="Proteomes" id="UP001187415"/>
    </source>
</evidence>
<comment type="caution">
    <text evidence="1">The sequence shown here is derived from an EMBL/GenBank/DDBJ whole genome shotgun (WGS) entry which is preliminary data.</text>
</comment>
<keyword evidence="2" id="KW-1185">Reference proteome</keyword>
<organism evidence="1 2">
    <name type="scientific">Channa striata</name>
    <name type="common">Snakehead murrel</name>
    <name type="synonym">Ophicephalus striatus</name>
    <dbReference type="NCBI Taxonomy" id="64152"/>
    <lineage>
        <taxon>Eukaryota</taxon>
        <taxon>Metazoa</taxon>
        <taxon>Chordata</taxon>
        <taxon>Craniata</taxon>
        <taxon>Vertebrata</taxon>
        <taxon>Euteleostomi</taxon>
        <taxon>Actinopterygii</taxon>
        <taxon>Neopterygii</taxon>
        <taxon>Teleostei</taxon>
        <taxon>Neoteleostei</taxon>
        <taxon>Acanthomorphata</taxon>
        <taxon>Anabantaria</taxon>
        <taxon>Anabantiformes</taxon>
        <taxon>Channoidei</taxon>
        <taxon>Channidae</taxon>
        <taxon>Channa</taxon>
    </lineage>
</organism>
<dbReference type="EMBL" id="JAUPFM010000001">
    <property type="protein sequence ID" value="KAK2862846.1"/>
    <property type="molecule type" value="Genomic_DNA"/>
</dbReference>
<dbReference type="Proteomes" id="UP001187415">
    <property type="component" value="Unassembled WGS sequence"/>
</dbReference>
<gene>
    <name evidence="1" type="ORF">Q5P01_002379</name>
</gene>
<accession>A0AA88T3P3</accession>
<dbReference type="AlphaFoldDB" id="A0AA88T3P3"/>
<evidence type="ECO:0000313" key="1">
    <source>
        <dbReference type="EMBL" id="KAK2862846.1"/>
    </source>
</evidence>